<dbReference type="PROSITE" id="PS50931">
    <property type="entry name" value="HTH_LYSR"/>
    <property type="match status" value="1"/>
</dbReference>
<sequence>MSIRALRYLIALAECLNFTRAAERCSVTQSTLSIQLRKLEEYLGVRLFERDRSHVALTDDGRKVLRFARVAVRAADRIVSVSRNGRTRPAVAAEALIEEINCQRLPID</sequence>
<dbReference type="EMBL" id="BLJN01000001">
    <property type="protein sequence ID" value="GFE78618.1"/>
    <property type="molecule type" value="Genomic_DNA"/>
</dbReference>
<comment type="similarity">
    <text evidence="1">Belongs to the LysR transcriptional regulatory family.</text>
</comment>
<reference evidence="7" key="1">
    <citation type="submission" date="2020-01" db="EMBL/GenBank/DDBJ databases">
        <title>'Steroidobacter agaridevorans' sp. nov., agar-degrading bacteria isolated from rhizosphere soils.</title>
        <authorList>
            <person name="Ikenaga M."/>
            <person name="Kataoka M."/>
            <person name="Murouchi A."/>
            <person name="Katsuragi S."/>
            <person name="Sakai M."/>
        </authorList>
    </citation>
    <scope>NUCLEOTIDE SEQUENCE [LARGE SCALE GENOMIC DNA]</scope>
    <source>
        <strain evidence="7">YU21-B</strain>
    </source>
</reference>
<dbReference type="SUPFAM" id="SSF46785">
    <property type="entry name" value="Winged helix' DNA-binding domain"/>
    <property type="match status" value="1"/>
</dbReference>
<evidence type="ECO:0000256" key="3">
    <source>
        <dbReference type="ARBA" id="ARBA00023125"/>
    </source>
</evidence>
<dbReference type="PANTHER" id="PTHR30346:SF26">
    <property type="entry name" value="HYDROGEN PEROXIDE-INDUCIBLE GENES ACTIVATOR"/>
    <property type="match status" value="1"/>
</dbReference>
<keyword evidence="2" id="KW-0805">Transcription regulation</keyword>
<name>A0A829Y6S0_9GAMM</name>
<accession>A0A829Y6S0</accession>
<dbReference type="RefSeq" id="WP_161810493.1">
    <property type="nucleotide sequence ID" value="NZ_BLJN01000001.1"/>
</dbReference>
<dbReference type="InterPro" id="IPR036388">
    <property type="entry name" value="WH-like_DNA-bd_sf"/>
</dbReference>
<evidence type="ECO:0000256" key="4">
    <source>
        <dbReference type="ARBA" id="ARBA00023163"/>
    </source>
</evidence>
<dbReference type="GO" id="GO:0003677">
    <property type="term" value="F:DNA binding"/>
    <property type="evidence" value="ECO:0007669"/>
    <property type="project" value="UniProtKB-KW"/>
</dbReference>
<dbReference type="InterPro" id="IPR000847">
    <property type="entry name" value="LysR_HTH_N"/>
</dbReference>
<proteinExistence type="inferred from homology"/>
<dbReference type="Proteomes" id="UP000445000">
    <property type="component" value="Unassembled WGS sequence"/>
</dbReference>
<evidence type="ECO:0000313" key="6">
    <source>
        <dbReference type="EMBL" id="GFE78618.1"/>
    </source>
</evidence>
<dbReference type="AlphaFoldDB" id="A0A829Y6S0"/>
<evidence type="ECO:0000313" key="7">
    <source>
        <dbReference type="Proteomes" id="UP000445000"/>
    </source>
</evidence>
<dbReference type="GO" id="GO:0003700">
    <property type="term" value="F:DNA-binding transcription factor activity"/>
    <property type="evidence" value="ECO:0007669"/>
    <property type="project" value="InterPro"/>
</dbReference>
<evidence type="ECO:0000259" key="5">
    <source>
        <dbReference type="PROSITE" id="PS50931"/>
    </source>
</evidence>
<protein>
    <recommendedName>
        <fullName evidence="5">HTH lysR-type domain-containing protein</fullName>
    </recommendedName>
</protein>
<comment type="caution">
    <text evidence="6">The sequence shown here is derived from an EMBL/GenBank/DDBJ whole genome shotgun (WGS) entry which is preliminary data.</text>
</comment>
<keyword evidence="3" id="KW-0238">DNA-binding</keyword>
<keyword evidence="7" id="KW-1185">Reference proteome</keyword>
<evidence type="ECO:0000256" key="1">
    <source>
        <dbReference type="ARBA" id="ARBA00009437"/>
    </source>
</evidence>
<organism evidence="6 7">
    <name type="scientific">Steroidobacter agaridevorans</name>
    <dbReference type="NCBI Taxonomy" id="2695856"/>
    <lineage>
        <taxon>Bacteria</taxon>
        <taxon>Pseudomonadati</taxon>
        <taxon>Pseudomonadota</taxon>
        <taxon>Gammaproteobacteria</taxon>
        <taxon>Steroidobacterales</taxon>
        <taxon>Steroidobacteraceae</taxon>
        <taxon>Steroidobacter</taxon>
    </lineage>
</organism>
<evidence type="ECO:0000256" key="2">
    <source>
        <dbReference type="ARBA" id="ARBA00023015"/>
    </source>
</evidence>
<dbReference type="PRINTS" id="PR00039">
    <property type="entry name" value="HTHLYSR"/>
</dbReference>
<dbReference type="Gene3D" id="1.10.10.10">
    <property type="entry name" value="Winged helix-like DNA-binding domain superfamily/Winged helix DNA-binding domain"/>
    <property type="match status" value="1"/>
</dbReference>
<keyword evidence="4" id="KW-0804">Transcription</keyword>
<dbReference type="GO" id="GO:0032993">
    <property type="term" value="C:protein-DNA complex"/>
    <property type="evidence" value="ECO:0007669"/>
    <property type="project" value="TreeGrafter"/>
</dbReference>
<dbReference type="InterPro" id="IPR036390">
    <property type="entry name" value="WH_DNA-bd_sf"/>
</dbReference>
<dbReference type="PANTHER" id="PTHR30346">
    <property type="entry name" value="TRANSCRIPTIONAL DUAL REGULATOR HCAR-RELATED"/>
    <property type="match status" value="1"/>
</dbReference>
<feature type="domain" description="HTH lysR-type" evidence="5">
    <location>
        <begin position="1"/>
        <end position="58"/>
    </location>
</feature>
<dbReference type="Pfam" id="PF00126">
    <property type="entry name" value="HTH_1"/>
    <property type="match status" value="1"/>
</dbReference>
<gene>
    <name evidence="6" type="ORF">GCM10011487_06180</name>
</gene>
<dbReference type="FunFam" id="1.10.10.10:FF:000001">
    <property type="entry name" value="LysR family transcriptional regulator"/>
    <property type="match status" value="1"/>
</dbReference>